<dbReference type="Pfam" id="PF02515">
    <property type="entry name" value="CoA_transf_3"/>
    <property type="match status" value="1"/>
</dbReference>
<dbReference type="SUPFAM" id="SSF89796">
    <property type="entry name" value="CoA-transferase family III (CaiB/BaiF)"/>
    <property type="match status" value="1"/>
</dbReference>
<dbReference type="AlphaFoldDB" id="A0A150RXS2"/>
<dbReference type="GO" id="GO:0003824">
    <property type="term" value="F:catalytic activity"/>
    <property type="evidence" value="ECO:0007669"/>
    <property type="project" value="InterPro"/>
</dbReference>
<feature type="compositionally biased region" description="Basic and acidic residues" evidence="1">
    <location>
        <begin position="225"/>
        <end position="237"/>
    </location>
</feature>
<dbReference type="PANTHER" id="PTHR48228">
    <property type="entry name" value="SUCCINYL-COA--D-CITRAMALATE COA-TRANSFERASE"/>
    <property type="match status" value="1"/>
</dbReference>
<gene>
    <name evidence="2" type="ORF">BE17_26100</name>
</gene>
<dbReference type="Gene3D" id="3.40.50.10540">
    <property type="entry name" value="Crotonobetainyl-coa:carnitine coa-transferase, domain 1"/>
    <property type="match status" value="1"/>
</dbReference>
<evidence type="ECO:0000313" key="2">
    <source>
        <dbReference type="EMBL" id="KYF85035.1"/>
    </source>
</evidence>
<comment type="caution">
    <text evidence="2">The sequence shown here is derived from an EMBL/GenBank/DDBJ whole genome shotgun (WGS) entry which is preliminary data.</text>
</comment>
<sequence>MRPLSDTRVLDLSRLLPGPFATLVLADLGATVDKIEDLAGGDLLRHMPPQIAGESAAFQLLNRGKRSALLDLKKPEGRDAFRRLVATYDVLFDQFRPGVLERLGLGHEALRADNPRLIVCALTGYGQTGGMAGRAGHDLNYVARAGVLGAQGPAEGPPQVPGFQVADVSGGMWCAIAVLAALKERERTGLGAVLDIAMTDGVLGFALPTLAAALAGGARAGEGQGRGEDGERARAAGDEPLTGGLAPYNTYLSKDGHAIALAALEPKFWVSFCEGVGLDPDLSALVPGPHQVELKRRLAALFRERTRAEWEALAAERDCCLEPVLDPRSAAADPHLASRDLLFEIASPRGPVPQLRTPVTPRGVAFAPAPRAGEHTRAVLRDAGFSEGEIDALIGAGAAREAR</sequence>
<protein>
    <submittedName>
        <fullName evidence="2">Racemase</fullName>
    </submittedName>
</protein>
<feature type="region of interest" description="Disordered" evidence="1">
    <location>
        <begin position="219"/>
        <end position="239"/>
    </location>
</feature>
<dbReference type="EMBL" id="JEMB01001799">
    <property type="protein sequence ID" value="KYF85035.1"/>
    <property type="molecule type" value="Genomic_DNA"/>
</dbReference>
<dbReference type="PANTHER" id="PTHR48228:SF5">
    <property type="entry name" value="ALPHA-METHYLACYL-COA RACEMASE"/>
    <property type="match status" value="1"/>
</dbReference>
<dbReference type="Proteomes" id="UP000075635">
    <property type="component" value="Unassembled WGS sequence"/>
</dbReference>
<accession>A0A150RXS2</accession>
<dbReference type="Gene3D" id="3.30.1540.10">
    <property type="entry name" value="formyl-coa transferase, domain 3"/>
    <property type="match status" value="1"/>
</dbReference>
<reference evidence="2 3" key="1">
    <citation type="submission" date="2014-02" db="EMBL/GenBank/DDBJ databases">
        <title>The small core and large imbalanced accessory genome model reveals a collaborative survival strategy of Sorangium cellulosum strains in nature.</title>
        <authorList>
            <person name="Han K."/>
            <person name="Peng R."/>
            <person name="Blom J."/>
            <person name="Li Y.-Z."/>
        </authorList>
    </citation>
    <scope>NUCLEOTIDE SEQUENCE [LARGE SCALE GENOMIC DNA]</scope>
    <source>
        <strain evidence="2 3">So0011-07</strain>
    </source>
</reference>
<evidence type="ECO:0000313" key="3">
    <source>
        <dbReference type="Proteomes" id="UP000075635"/>
    </source>
</evidence>
<dbReference type="InterPro" id="IPR003673">
    <property type="entry name" value="CoA-Trfase_fam_III"/>
</dbReference>
<dbReference type="InterPro" id="IPR044855">
    <property type="entry name" value="CoA-Trfase_III_dom3_sf"/>
</dbReference>
<dbReference type="InterPro" id="IPR050509">
    <property type="entry name" value="CoA-transferase_III"/>
</dbReference>
<proteinExistence type="predicted"/>
<dbReference type="InterPro" id="IPR023606">
    <property type="entry name" value="CoA-Trfase_III_dom_1_sf"/>
</dbReference>
<organism evidence="2 3">
    <name type="scientific">Sorangium cellulosum</name>
    <name type="common">Polyangium cellulosum</name>
    <dbReference type="NCBI Taxonomy" id="56"/>
    <lineage>
        <taxon>Bacteria</taxon>
        <taxon>Pseudomonadati</taxon>
        <taxon>Myxococcota</taxon>
        <taxon>Polyangia</taxon>
        <taxon>Polyangiales</taxon>
        <taxon>Polyangiaceae</taxon>
        <taxon>Sorangium</taxon>
    </lineage>
</organism>
<evidence type="ECO:0000256" key="1">
    <source>
        <dbReference type="SAM" id="MobiDB-lite"/>
    </source>
</evidence>
<name>A0A150RXS2_SORCE</name>